<evidence type="ECO:0000313" key="4">
    <source>
        <dbReference type="Proteomes" id="UP000598971"/>
    </source>
</evidence>
<dbReference type="Proteomes" id="UP000598971">
    <property type="component" value="Unassembled WGS sequence"/>
</dbReference>
<dbReference type="AlphaFoldDB" id="A0A8J8FI46"/>
<dbReference type="Pfam" id="PF04168">
    <property type="entry name" value="Alpha-E"/>
    <property type="match status" value="1"/>
</dbReference>
<dbReference type="PANTHER" id="PTHR34595">
    <property type="entry name" value="BLR5612 PROTEIN"/>
    <property type="match status" value="1"/>
</dbReference>
<gene>
    <name evidence="3" type="ORF">GD597_19290</name>
</gene>
<accession>A0A8J8FI46</accession>
<name>A0A8J8FI46_9BACT</name>
<feature type="domain" description="Circularly permuted ATP-grasp type 2" evidence="2">
    <location>
        <begin position="87"/>
        <end position="463"/>
    </location>
</feature>
<organism evidence="3 4">
    <name type="scientific">Limnovirga soli</name>
    <dbReference type="NCBI Taxonomy" id="2656915"/>
    <lineage>
        <taxon>Bacteria</taxon>
        <taxon>Pseudomonadati</taxon>
        <taxon>Bacteroidota</taxon>
        <taxon>Chitinophagia</taxon>
        <taxon>Chitinophagales</taxon>
        <taxon>Chitinophagaceae</taxon>
        <taxon>Limnovirga</taxon>
    </lineage>
</organism>
<dbReference type="Pfam" id="PF14403">
    <property type="entry name" value="CP_ATPgrasp_2"/>
    <property type="match status" value="1"/>
</dbReference>
<proteinExistence type="predicted"/>
<evidence type="ECO:0000313" key="3">
    <source>
        <dbReference type="EMBL" id="NNV57623.1"/>
    </source>
</evidence>
<dbReference type="EMBL" id="WHPF01000017">
    <property type="protein sequence ID" value="NNV57623.1"/>
    <property type="molecule type" value="Genomic_DNA"/>
</dbReference>
<comment type="caution">
    <text evidence="3">The sequence shown here is derived from an EMBL/GenBank/DDBJ whole genome shotgun (WGS) entry which is preliminary data.</text>
</comment>
<reference evidence="3" key="1">
    <citation type="submission" date="2019-10" db="EMBL/GenBank/DDBJ databases">
        <title>Draft genome sequence of Panacibacter sp. KCS-6.</title>
        <authorList>
            <person name="Yim K.J."/>
        </authorList>
    </citation>
    <scope>NUCLEOTIDE SEQUENCE</scope>
    <source>
        <strain evidence="3">KCS-6</strain>
    </source>
</reference>
<feature type="domain" description="DUF403" evidence="1">
    <location>
        <begin position="515"/>
        <end position="839"/>
    </location>
</feature>
<protein>
    <recommendedName>
        <fullName evidence="5">DUF403 domain-containing protein</fullName>
    </recommendedName>
</protein>
<dbReference type="PANTHER" id="PTHR34595:SF2">
    <property type="entry name" value="BLR2978 PROTEIN"/>
    <property type="match status" value="1"/>
</dbReference>
<evidence type="ECO:0000259" key="1">
    <source>
        <dbReference type="Pfam" id="PF04168"/>
    </source>
</evidence>
<dbReference type="InterPro" id="IPR051680">
    <property type="entry name" value="ATP-dep_Glu-Cys_Ligase-2"/>
</dbReference>
<dbReference type="InterPro" id="IPR007296">
    <property type="entry name" value="DUF403"/>
</dbReference>
<evidence type="ECO:0000259" key="2">
    <source>
        <dbReference type="Pfam" id="PF14403"/>
    </source>
</evidence>
<dbReference type="Gene3D" id="3.30.1490.270">
    <property type="match status" value="1"/>
</dbReference>
<keyword evidence="4" id="KW-1185">Reference proteome</keyword>
<evidence type="ECO:0008006" key="5">
    <source>
        <dbReference type="Google" id="ProtNLM"/>
    </source>
</evidence>
<dbReference type="SUPFAM" id="SSF56059">
    <property type="entry name" value="Glutathione synthetase ATP-binding domain-like"/>
    <property type="match status" value="1"/>
</dbReference>
<sequence length="854" mass="96770">MISETSQTNFLEAYFNNQQSYNHLFGANVSLQEHWKTFFTSFAHLGQEEIMNRSQDMMRFLKENGVTYNIYDDPSGLNRPWKLDIIPFLISKEEWGIIESGLVQRATLFDLILKDVYGSQHLIKEGILPMEIVYNHHGFLRECCGIQLPGKHNLVVYAADMARSNNGKIWVLNDRTQAPSGSGYALENRLAMARIVPELFDGLKVRRLSPYYNAMRKALTAMAPHQKEQPRIVILTPGPSNETYFEHSFLSSHLGFTLVQGDDLMVKDNIVWLKTLGGLEQVDVIVRRVDDEYCDPLELKEDSQLGVPGLLQAVRSGNVSIANPLGSSVVENPGLMPFLPAIAKRLLGAELKLPNIASWWCGQPKELKYVLDHLHTLVIKRIFRESNKRTSVDATLLTASGLASLKAQIIAQPHLYVGQEKVDFSSTPALVNGQMEPCHALFRSFAISDNGSYTAMNGGLTRTSLDKDNIIISNQLGGFSKDTWILSGDESNTWAVKKEQEYVQDPGPADKTEVLPSRTAENLFWVGRYAERVLGNARFQRTVMQFVEEANKAFIDNDLSLKQCLLSSLTAYTHTFPGFIGANADKKIQDPWKELGDILFDENREGSLSYNIAFFTRAVHAVRDHWSTDTWRVLREMEENWQLAIHAKHKGHYKMLNAVDSLITSMMAFISLNRESISREQGWTLLDTGRKIEQSLLLVSMLTATMATQQDDQVAYILQEAILKSNECLVNYRFKYRAHITLPLVLDLMLLDPNNPRSLIYQIERLKAYVSALPKINSGHALAEHERLAWEAFTMLKTADKDALCLADEQQQNSNLLHFLTRMNNLLNNISNVVSKTYFKHAQTQQQLFRSGNM</sequence>
<dbReference type="RefSeq" id="WP_171609575.1">
    <property type="nucleotide sequence ID" value="NZ_WHPF01000017.1"/>
</dbReference>
<dbReference type="InterPro" id="IPR025841">
    <property type="entry name" value="CP_ATPgrasp_2"/>
</dbReference>
<dbReference type="Gene3D" id="3.40.50.11290">
    <property type="match status" value="1"/>
</dbReference>